<dbReference type="PRINTS" id="PR00171">
    <property type="entry name" value="SUGRTRNSPORT"/>
</dbReference>
<dbReference type="OrthoDB" id="5296287at2759"/>
<evidence type="ECO:0000256" key="7">
    <source>
        <dbReference type="SAM" id="Phobius"/>
    </source>
</evidence>
<feature type="transmembrane region" description="Helical" evidence="7">
    <location>
        <begin position="109"/>
        <end position="127"/>
    </location>
</feature>
<dbReference type="GO" id="GO:0016020">
    <property type="term" value="C:membrane"/>
    <property type="evidence" value="ECO:0007669"/>
    <property type="project" value="UniProtKB-SubCell"/>
</dbReference>
<dbReference type="AlphaFoldDB" id="A0A9P9INE0"/>
<dbReference type="InterPro" id="IPR005828">
    <property type="entry name" value="MFS_sugar_transport-like"/>
</dbReference>
<evidence type="ECO:0000256" key="2">
    <source>
        <dbReference type="ARBA" id="ARBA00010992"/>
    </source>
</evidence>
<feature type="transmembrane region" description="Helical" evidence="7">
    <location>
        <begin position="395"/>
        <end position="418"/>
    </location>
</feature>
<accession>A0A9P9INE0</accession>
<feature type="transmembrane region" description="Helical" evidence="7">
    <location>
        <begin position="460"/>
        <end position="481"/>
    </location>
</feature>
<evidence type="ECO:0000256" key="3">
    <source>
        <dbReference type="ARBA" id="ARBA00022448"/>
    </source>
</evidence>
<comment type="subcellular location">
    <subcellularLocation>
        <location evidence="1">Membrane</location>
        <topology evidence="1">Multi-pass membrane protein</topology>
    </subcellularLocation>
</comment>
<dbReference type="InterPro" id="IPR020846">
    <property type="entry name" value="MFS_dom"/>
</dbReference>
<protein>
    <submittedName>
        <fullName evidence="9">General substrate transporter</fullName>
    </submittedName>
</protein>
<feature type="transmembrane region" description="Helical" evidence="7">
    <location>
        <begin position="296"/>
        <end position="315"/>
    </location>
</feature>
<reference evidence="9" key="1">
    <citation type="journal article" date="2021" name="Nat. Commun.">
        <title>Genetic determinants of endophytism in the Arabidopsis root mycobiome.</title>
        <authorList>
            <person name="Mesny F."/>
            <person name="Miyauchi S."/>
            <person name="Thiergart T."/>
            <person name="Pickel B."/>
            <person name="Atanasova L."/>
            <person name="Karlsson M."/>
            <person name="Huettel B."/>
            <person name="Barry K.W."/>
            <person name="Haridas S."/>
            <person name="Chen C."/>
            <person name="Bauer D."/>
            <person name="Andreopoulos W."/>
            <person name="Pangilinan J."/>
            <person name="LaButti K."/>
            <person name="Riley R."/>
            <person name="Lipzen A."/>
            <person name="Clum A."/>
            <person name="Drula E."/>
            <person name="Henrissat B."/>
            <person name="Kohler A."/>
            <person name="Grigoriev I.V."/>
            <person name="Martin F.M."/>
            <person name="Hacquard S."/>
        </authorList>
    </citation>
    <scope>NUCLEOTIDE SEQUENCE</scope>
    <source>
        <strain evidence="9">MPI-CAGE-AT-0147</strain>
    </source>
</reference>
<feature type="transmembrane region" description="Helical" evidence="7">
    <location>
        <begin position="199"/>
        <end position="219"/>
    </location>
</feature>
<dbReference type="GO" id="GO:0005351">
    <property type="term" value="F:carbohydrate:proton symporter activity"/>
    <property type="evidence" value="ECO:0007669"/>
    <property type="project" value="TreeGrafter"/>
</dbReference>
<name>A0A9P9INE0_9HYPO</name>
<dbReference type="Gene3D" id="1.20.1250.20">
    <property type="entry name" value="MFS general substrate transporter like domains"/>
    <property type="match status" value="1"/>
</dbReference>
<gene>
    <name evidence="9" type="ORF">EDB81DRAFT_871661</name>
</gene>
<dbReference type="PANTHER" id="PTHR48022:SF59">
    <property type="entry name" value="MAJOR FACILITATOR SUPERFAMILY (MFS) PROFILE DOMAIN-CONTAINING PROTEIN"/>
    <property type="match status" value="1"/>
</dbReference>
<dbReference type="EMBL" id="JAGMUV010000018">
    <property type="protein sequence ID" value="KAH7128928.1"/>
    <property type="molecule type" value="Genomic_DNA"/>
</dbReference>
<comment type="similarity">
    <text evidence="2">Belongs to the major facilitator superfamily. Sugar transporter (TC 2.A.1.1) family.</text>
</comment>
<feature type="domain" description="Major facilitator superfamily (MFS) profile" evidence="8">
    <location>
        <begin position="34"/>
        <end position="485"/>
    </location>
</feature>
<evidence type="ECO:0000259" key="8">
    <source>
        <dbReference type="PROSITE" id="PS50850"/>
    </source>
</evidence>
<keyword evidence="6 7" id="KW-0472">Membrane</keyword>
<dbReference type="InterPro" id="IPR050360">
    <property type="entry name" value="MFS_Sugar_Transporters"/>
</dbReference>
<feature type="transmembrane region" description="Helical" evidence="7">
    <location>
        <begin position="133"/>
        <end position="152"/>
    </location>
</feature>
<feature type="transmembrane region" description="Helical" evidence="7">
    <location>
        <begin position="79"/>
        <end position="97"/>
    </location>
</feature>
<evidence type="ECO:0000256" key="5">
    <source>
        <dbReference type="ARBA" id="ARBA00022989"/>
    </source>
</evidence>
<evidence type="ECO:0000256" key="1">
    <source>
        <dbReference type="ARBA" id="ARBA00004141"/>
    </source>
</evidence>
<keyword evidence="3" id="KW-0813">Transport</keyword>
<dbReference type="Pfam" id="PF00083">
    <property type="entry name" value="Sugar_tr"/>
    <property type="match status" value="1"/>
</dbReference>
<comment type="caution">
    <text evidence="9">The sequence shown here is derived from an EMBL/GenBank/DDBJ whole genome shotgun (WGS) entry which is preliminary data.</text>
</comment>
<proteinExistence type="inferred from homology"/>
<sequence>MNLTKHLKSPLAAYGRAIRETPRNIICNRTLLLSALVYSLGGIPGTWDQGASSTISSLPSFQEHFGVSSGAKADEIRDLVSLVYIGQAIGAALSFFVNDRLGRRWSYRLYILVWIIGQLVAIFTPGLAGLYASRIICGSGIGSLSVIGPMSLVEISPGEIRGLLTAWFVVFMGLGLFCGTFTVYACYSQLPPIRLQYQTVWFVPCIVMVLAAGATFFLYESPKWLMMQDRHDEAIEALCAFRDLPPDHDRIQNEIRDIRADIAKSRGESGGSSSVLSVLKELFTVGSNLRRLQQTLVAYALAQMSGANSVTSYFMPIMSILGISGGVKRSMFLSGMYGFAKLAFSLLASCFFIDTLGRRKSLIIGISCQMLSHTYLGVFIKYHQQGPVSEGASEAALAAVFIHAFGYAVGLLLLSYVFGGELWPNRLRSLGSAISQTFHWIFIYAIKFSVPSILKSMDQWGAFIFFAGWCFLRLLYVFFVVPETSNMSTEEINAVFEGPLFTAYRRTKNNTILTAYQQSKVSSGDTKSSFTNRH</sequence>
<feature type="transmembrane region" description="Helical" evidence="7">
    <location>
        <begin position="335"/>
        <end position="353"/>
    </location>
</feature>
<feature type="transmembrane region" description="Helical" evidence="7">
    <location>
        <begin position="362"/>
        <end position="383"/>
    </location>
</feature>
<keyword evidence="5 7" id="KW-1133">Transmembrane helix</keyword>
<keyword evidence="10" id="KW-1185">Reference proteome</keyword>
<dbReference type="InterPro" id="IPR003663">
    <property type="entry name" value="Sugar/inositol_transpt"/>
</dbReference>
<evidence type="ECO:0000313" key="9">
    <source>
        <dbReference type="EMBL" id="KAH7128928.1"/>
    </source>
</evidence>
<dbReference type="SUPFAM" id="SSF103473">
    <property type="entry name" value="MFS general substrate transporter"/>
    <property type="match status" value="1"/>
</dbReference>
<feature type="transmembrane region" description="Helical" evidence="7">
    <location>
        <begin position="164"/>
        <end position="187"/>
    </location>
</feature>
<dbReference type="PROSITE" id="PS50850">
    <property type="entry name" value="MFS"/>
    <property type="match status" value="1"/>
</dbReference>
<organism evidence="9 10">
    <name type="scientific">Dactylonectria macrodidyma</name>
    <dbReference type="NCBI Taxonomy" id="307937"/>
    <lineage>
        <taxon>Eukaryota</taxon>
        <taxon>Fungi</taxon>
        <taxon>Dikarya</taxon>
        <taxon>Ascomycota</taxon>
        <taxon>Pezizomycotina</taxon>
        <taxon>Sordariomycetes</taxon>
        <taxon>Hypocreomycetidae</taxon>
        <taxon>Hypocreales</taxon>
        <taxon>Nectriaceae</taxon>
        <taxon>Dactylonectria</taxon>
    </lineage>
</organism>
<feature type="transmembrane region" description="Helical" evidence="7">
    <location>
        <begin position="430"/>
        <end position="454"/>
    </location>
</feature>
<evidence type="ECO:0000256" key="6">
    <source>
        <dbReference type="ARBA" id="ARBA00023136"/>
    </source>
</evidence>
<dbReference type="PANTHER" id="PTHR48022">
    <property type="entry name" value="PLASTIDIC GLUCOSE TRANSPORTER 4"/>
    <property type="match status" value="1"/>
</dbReference>
<dbReference type="Proteomes" id="UP000738349">
    <property type="component" value="Unassembled WGS sequence"/>
</dbReference>
<evidence type="ECO:0000256" key="4">
    <source>
        <dbReference type="ARBA" id="ARBA00022692"/>
    </source>
</evidence>
<dbReference type="InterPro" id="IPR036259">
    <property type="entry name" value="MFS_trans_sf"/>
</dbReference>
<keyword evidence="4 7" id="KW-0812">Transmembrane</keyword>
<evidence type="ECO:0000313" key="10">
    <source>
        <dbReference type="Proteomes" id="UP000738349"/>
    </source>
</evidence>